<name>U1GEF7_ENDPU</name>
<dbReference type="GeneID" id="19235351"/>
<proteinExistence type="predicted"/>
<dbReference type="RefSeq" id="XP_007804136.1">
    <property type="nucleotide sequence ID" value="XM_007805945.1"/>
</dbReference>
<reference evidence="3" key="1">
    <citation type="journal article" date="2014" name="BMC Genomics">
        <title>Genome characteristics reveal the impact of lichenization on lichen-forming fungus Endocarpon pusillum Hedwig (Verrucariales, Ascomycota).</title>
        <authorList>
            <person name="Wang Y.-Y."/>
            <person name="Liu B."/>
            <person name="Zhang X.-Y."/>
            <person name="Zhou Q.-M."/>
            <person name="Zhang T."/>
            <person name="Li H."/>
            <person name="Yu Y.-F."/>
            <person name="Zhang X.-L."/>
            <person name="Hao X.-Y."/>
            <person name="Wang M."/>
            <person name="Wang L."/>
            <person name="Wei J.-C."/>
        </authorList>
    </citation>
    <scope>NUCLEOTIDE SEQUENCE [LARGE SCALE GENOMIC DNA]</scope>
    <source>
        <strain evidence="3">Z07020 / HMAS-L-300199</strain>
    </source>
</reference>
<gene>
    <name evidence="2" type="ORF">EPUS_00288</name>
</gene>
<dbReference type="AlphaFoldDB" id="U1GEF7"/>
<feature type="region of interest" description="Disordered" evidence="1">
    <location>
        <begin position="721"/>
        <end position="767"/>
    </location>
</feature>
<feature type="compositionally biased region" description="Polar residues" evidence="1">
    <location>
        <begin position="457"/>
        <end position="474"/>
    </location>
</feature>
<dbReference type="HOGENOM" id="CLU_007263_2_0_1"/>
<evidence type="ECO:0000313" key="2">
    <source>
        <dbReference type="EMBL" id="ERF70101.1"/>
    </source>
</evidence>
<evidence type="ECO:0000313" key="3">
    <source>
        <dbReference type="Proteomes" id="UP000019373"/>
    </source>
</evidence>
<dbReference type="OMA" id="DVPYIPR"/>
<evidence type="ECO:0000256" key="1">
    <source>
        <dbReference type="SAM" id="MobiDB-lite"/>
    </source>
</evidence>
<sequence length="823" mass="91741">MEDDYRRLQPVKLDIIGTETGRERVGISGYVAFNRDGWFLAPSIANWRNNLTACSQRHNLYFIAHRESVAVFQPTFPSHKLGRQPQINIVPALAKANARGILDASRPHSINHLIVGELGSEEILFLSTDSGNVAAYYTGSIQEGIEKEPYRFSQEGRSDLVGIRPFFTHWVYESAWGLSIHKHARMLAVSSNKPYFEPAIGEDAAITVFAFALTSSDASSSPLSSDAITPPKEDESDWRFWVPEATNPTKLPDRSVNWKTRLEAHPCNIPSISFVNSDDDRGGNYLLSTDIQGITKCWHIWQRNVLSTWDFSAVGSSSNPYLNSQQTLWDSPQIPSLTLRLTFLSSGWTVLALDPSSFQVVDTQEEFCGAAAEYDNSSGCFNITPSLHRVPGHDRSFAAGSAVSPAPSDDSISDSDLIGILDDDDDAASSGYYDEEVEEDIFQDIIAGGISFHIEASNSMGPGSMDPDSQSNTDEYSHGDDDGSTETETESEDGMVSGNLMRIDSQLSQVNPDEAEKVKMHHSGMLPAFPPPVYKPKSPMIPTLHLSASHLRLFDANHPEEASIYCSEPLSFQWPMYHATRPDIDRLNLMQYIPELGIVVIGTQIGRVAVCTLTKKGTKGSFCLRVDWILPFESQEKSRERPQTHLIGIAVGPVQGHHISRPSSVCGGDDDDGDDMKDSWLRDRIDEDGVSTTFDPEVIRIRRDSSSSTSTIDDLQNSINNHIRPSRSETRQTAAAAKATKRRRSPPLDWRSVKQAWPSRSETTEANPIKDESWRGIDYSRRHRLMLTYYDQTVMTYELSRGRPFVGDPVLARPNWRNREGYV</sequence>
<dbReference type="eggNOG" id="ENOG502S49J">
    <property type="taxonomic scope" value="Eukaryota"/>
</dbReference>
<dbReference type="Proteomes" id="UP000019373">
    <property type="component" value="Unassembled WGS sequence"/>
</dbReference>
<organism evidence="2 3">
    <name type="scientific">Endocarpon pusillum (strain Z07020 / HMAS-L-300199)</name>
    <name type="common">Lichen-forming fungus</name>
    <dbReference type="NCBI Taxonomy" id="1263415"/>
    <lineage>
        <taxon>Eukaryota</taxon>
        <taxon>Fungi</taxon>
        <taxon>Dikarya</taxon>
        <taxon>Ascomycota</taxon>
        <taxon>Pezizomycotina</taxon>
        <taxon>Eurotiomycetes</taxon>
        <taxon>Chaetothyriomycetidae</taxon>
        <taxon>Verrucariales</taxon>
        <taxon>Verrucariaceae</taxon>
        <taxon>Endocarpon</taxon>
    </lineage>
</organism>
<dbReference type="OrthoDB" id="5591786at2759"/>
<dbReference type="EMBL" id="KE721353">
    <property type="protein sequence ID" value="ERF70101.1"/>
    <property type="molecule type" value="Genomic_DNA"/>
</dbReference>
<dbReference type="InterPro" id="IPR014839">
    <property type="entry name" value="Crt10"/>
</dbReference>
<accession>U1GEF7</accession>
<feature type="region of interest" description="Disordered" evidence="1">
    <location>
        <begin position="398"/>
        <end position="420"/>
    </location>
</feature>
<feature type="region of interest" description="Disordered" evidence="1">
    <location>
        <begin position="457"/>
        <end position="496"/>
    </location>
</feature>
<keyword evidence="3" id="KW-1185">Reference proteome</keyword>
<protein>
    <submittedName>
        <fullName evidence="2">Uncharacterized protein</fullName>
    </submittedName>
</protein>
<feature type="compositionally biased region" description="Acidic residues" evidence="1">
    <location>
        <begin position="482"/>
        <end position="493"/>
    </location>
</feature>
<dbReference type="Pfam" id="PF08728">
    <property type="entry name" value="CRT10"/>
    <property type="match status" value="2"/>
</dbReference>